<accession>A0AAN9YG90</accession>
<evidence type="ECO:0000313" key="2">
    <source>
        <dbReference type="EMBL" id="KAK7740617.1"/>
    </source>
</evidence>
<dbReference type="AlphaFoldDB" id="A0AAN9YG90"/>
<protein>
    <submittedName>
        <fullName evidence="2">Uncharacterized protein</fullName>
    </submittedName>
</protein>
<dbReference type="EMBL" id="JAKJXP020000167">
    <property type="protein sequence ID" value="KAK7740617.1"/>
    <property type="molecule type" value="Genomic_DNA"/>
</dbReference>
<reference evidence="2 3" key="1">
    <citation type="submission" date="2024-02" db="EMBL/GenBank/DDBJ databases">
        <title>De novo assembly and annotation of 12 fungi associated with fruit tree decline syndrome in Ontario, Canada.</title>
        <authorList>
            <person name="Sulman M."/>
            <person name="Ellouze W."/>
            <person name="Ilyukhin E."/>
        </authorList>
    </citation>
    <scope>NUCLEOTIDE SEQUENCE [LARGE SCALE GENOMIC DNA]</scope>
    <source>
        <strain evidence="2 3">M11/M66-122</strain>
    </source>
</reference>
<evidence type="ECO:0000256" key="1">
    <source>
        <dbReference type="SAM" id="MobiDB-lite"/>
    </source>
</evidence>
<feature type="compositionally biased region" description="Basic residues" evidence="1">
    <location>
        <begin position="405"/>
        <end position="416"/>
    </location>
</feature>
<feature type="region of interest" description="Disordered" evidence="1">
    <location>
        <begin position="385"/>
        <end position="430"/>
    </location>
</feature>
<comment type="caution">
    <text evidence="2">The sequence shown here is derived from an EMBL/GenBank/DDBJ whole genome shotgun (WGS) entry which is preliminary data.</text>
</comment>
<organism evidence="2 3">
    <name type="scientific">Diatrype stigma</name>
    <dbReference type="NCBI Taxonomy" id="117547"/>
    <lineage>
        <taxon>Eukaryota</taxon>
        <taxon>Fungi</taxon>
        <taxon>Dikarya</taxon>
        <taxon>Ascomycota</taxon>
        <taxon>Pezizomycotina</taxon>
        <taxon>Sordariomycetes</taxon>
        <taxon>Xylariomycetidae</taxon>
        <taxon>Xylariales</taxon>
        <taxon>Diatrypaceae</taxon>
        <taxon>Diatrype</taxon>
    </lineage>
</organism>
<proteinExistence type="predicted"/>
<gene>
    <name evidence="2" type="ORF">SLS62_011058</name>
</gene>
<sequence length="442" mass="47837">MGEPQGPDGMFMSQQVSGSNTSQQLRRSGWSDRYLDELDLGVNEFTPFGTMLPPLGATLSLAQQAPLEGQQPPPVFQMSPSSMQLSPMQQQQQPAGFNMAQVSAHQQMQQQQAYGPAATLVPNYQYNMFMSGPPLGYDVFQGSTNAPMWPPQQRHSMAQEPMANYFSEPLSCGGSYMSPDMSQQNTLPTQGPYIPAPEQPKPLIDLSRIVMSKTLGHYVTLPPAEPGQNIKRGYYTIYGERQYGHVSDADYDQLHYYNGRDPEILPRTSNKPKTLAEMLQVDWRPTGDFVRDEIERDLVRGALLRKALNARGRAERKAQRAAAAAAAEAAAEAAATAALEPLSSPSGSGSGFGSGPGFQPGFGMGSNLDFGFGSVPALGFEPGFGPQLAPAPAPAPAPSAALAPSRKRQRQRHRQRQTAPPHGGAPLMAAQAYYLPPVPQEY</sequence>
<feature type="region of interest" description="Disordered" evidence="1">
    <location>
        <begin position="1"/>
        <end position="28"/>
    </location>
</feature>
<feature type="compositionally biased region" description="Polar residues" evidence="1">
    <location>
        <begin position="12"/>
        <end position="26"/>
    </location>
</feature>
<dbReference type="Proteomes" id="UP001320420">
    <property type="component" value="Unassembled WGS sequence"/>
</dbReference>
<evidence type="ECO:0000313" key="3">
    <source>
        <dbReference type="Proteomes" id="UP001320420"/>
    </source>
</evidence>
<name>A0AAN9YG90_9PEZI</name>
<keyword evidence="3" id="KW-1185">Reference proteome</keyword>